<evidence type="ECO:0000256" key="12">
    <source>
        <dbReference type="SAM" id="MobiDB-lite"/>
    </source>
</evidence>
<dbReference type="GO" id="GO:0015031">
    <property type="term" value="P:protein transport"/>
    <property type="evidence" value="ECO:0007669"/>
    <property type="project" value="UniProtKB-KW"/>
</dbReference>
<evidence type="ECO:0000313" key="14">
    <source>
        <dbReference type="EnsemblMetazoa" id="XP_038057734.1"/>
    </source>
</evidence>
<dbReference type="GeneID" id="119729227"/>
<keyword evidence="5" id="KW-0677">Repeat</keyword>
<evidence type="ECO:0000256" key="11">
    <source>
        <dbReference type="PROSITE-ProRule" id="PRU00221"/>
    </source>
</evidence>
<accession>A0A914A287</accession>
<reference evidence="14" key="1">
    <citation type="submission" date="2022-11" db="UniProtKB">
        <authorList>
            <consortium name="EnsemblMetazoa"/>
        </authorList>
    </citation>
    <scope>IDENTIFICATION</scope>
</reference>
<feature type="compositionally biased region" description="Basic and acidic residues" evidence="12">
    <location>
        <begin position="135"/>
        <end position="154"/>
    </location>
</feature>
<dbReference type="PROSITE" id="PS50294">
    <property type="entry name" value="WD_REPEATS_REGION"/>
    <property type="match status" value="1"/>
</dbReference>
<evidence type="ECO:0000256" key="5">
    <source>
        <dbReference type="ARBA" id="ARBA00022737"/>
    </source>
</evidence>
<dbReference type="PANTHER" id="PTHR23284">
    <property type="entry name" value="PROLACTIN REGULATORY ELEMENT BINDING PROTEIN"/>
    <property type="match status" value="1"/>
</dbReference>
<evidence type="ECO:0000256" key="9">
    <source>
        <dbReference type="ARBA" id="ARBA00022989"/>
    </source>
</evidence>
<dbReference type="EnsemblMetazoa" id="XM_038201806.1">
    <property type="protein sequence ID" value="XP_038057734.1"/>
    <property type="gene ID" value="LOC119729227"/>
</dbReference>
<dbReference type="GO" id="GO:0006888">
    <property type="term" value="P:endoplasmic reticulum to Golgi vesicle-mediated transport"/>
    <property type="evidence" value="ECO:0007669"/>
    <property type="project" value="TreeGrafter"/>
</dbReference>
<dbReference type="InterPro" id="IPR045260">
    <property type="entry name" value="Sec12-like"/>
</dbReference>
<dbReference type="RefSeq" id="XP_038057734.1">
    <property type="nucleotide sequence ID" value="XM_038201806.1"/>
</dbReference>
<evidence type="ECO:0000256" key="10">
    <source>
        <dbReference type="ARBA" id="ARBA00023136"/>
    </source>
</evidence>
<dbReference type="PROSITE" id="PS50082">
    <property type="entry name" value="WD_REPEATS_2"/>
    <property type="match status" value="2"/>
</dbReference>
<evidence type="ECO:0000256" key="6">
    <source>
        <dbReference type="ARBA" id="ARBA00022824"/>
    </source>
</evidence>
<keyword evidence="6" id="KW-0256">Endoplasmic reticulum</keyword>
<dbReference type="Pfam" id="PF00400">
    <property type="entry name" value="WD40"/>
    <property type="match status" value="2"/>
</dbReference>
<feature type="region of interest" description="Disordered" evidence="12">
    <location>
        <begin position="104"/>
        <end position="165"/>
    </location>
</feature>
<evidence type="ECO:0000256" key="4">
    <source>
        <dbReference type="ARBA" id="ARBA00022692"/>
    </source>
</evidence>
<name>A0A914A287_PATMI</name>
<dbReference type="Gene3D" id="2.130.10.10">
    <property type="entry name" value="YVTN repeat-like/Quinoprotein amine dehydrogenase"/>
    <property type="match status" value="1"/>
</dbReference>
<sequence>MATHLADLDFPPYVIKCVDETHFLVAGGGGQAKTGVPNAIEIFEVQRRGHRLFADSKLQCDTDVGDDRAAIMNAALRFDGKEYLLAAGKDENCQFYRFVKTKEAVKEDEEEPKPNQAPNNGKDTDGTRKRKKGKDSKQTSDDKNSKESTTKSEKNASTNSQEPTALVTKFDLERLGSVQTDFTTGDKYQKAVCFSPNGLFFATGGADGHVRMWSYPSFEKQYEIEAHSKEVDDVIINPLGNRLVSASRDSTAIVWRTVDGSKVCDLKWNGVPADQASGYRVRCCRFGFTDSDPSKSSMYTIHIPRIQGKTKSSYLTRWNSIKFTAEKTVCTGTDVLSALNISHSGNLVGVGTMSGSIGIYVSFSLQKLRVVKDVHGIFVTGLCFVPMTRTTRALLGDLETAVLSISADKKVSIVAVEQPMEFPAWLMFVGAFLLIVLIFTGLAALGLSF</sequence>
<keyword evidence="2" id="KW-0813">Transport</keyword>
<keyword evidence="7" id="KW-0931">ER-Golgi transport</keyword>
<evidence type="ECO:0000256" key="8">
    <source>
        <dbReference type="ARBA" id="ARBA00022927"/>
    </source>
</evidence>
<dbReference type="SUPFAM" id="SSF50978">
    <property type="entry name" value="WD40 repeat-like"/>
    <property type="match status" value="1"/>
</dbReference>
<dbReference type="SMART" id="SM00320">
    <property type="entry name" value="WD40"/>
    <property type="match status" value="4"/>
</dbReference>
<evidence type="ECO:0008006" key="16">
    <source>
        <dbReference type="Google" id="ProtNLM"/>
    </source>
</evidence>
<keyword evidence="10 13" id="KW-0472">Membrane</keyword>
<dbReference type="AlphaFoldDB" id="A0A914A287"/>
<dbReference type="PANTHER" id="PTHR23284:SF0">
    <property type="entry name" value="PROLACTIN REGULATORY ELEMENT-BINDING PROTEIN"/>
    <property type="match status" value="1"/>
</dbReference>
<organism evidence="14 15">
    <name type="scientific">Patiria miniata</name>
    <name type="common">Bat star</name>
    <name type="synonym">Asterina miniata</name>
    <dbReference type="NCBI Taxonomy" id="46514"/>
    <lineage>
        <taxon>Eukaryota</taxon>
        <taxon>Metazoa</taxon>
        <taxon>Echinodermata</taxon>
        <taxon>Eleutherozoa</taxon>
        <taxon>Asterozoa</taxon>
        <taxon>Asteroidea</taxon>
        <taxon>Valvatacea</taxon>
        <taxon>Valvatida</taxon>
        <taxon>Asterinidae</taxon>
        <taxon>Patiria</taxon>
    </lineage>
</organism>
<dbReference type="InterPro" id="IPR036322">
    <property type="entry name" value="WD40_repeat_dom_sf"/>
</dbReference>
<evidence type="ECO:0000256" key="1">
    <source>
        <dbReference type="ARBA" id="ARBA00004389"/>
    </source>
</evidence>
<dbReference type="InterPro" id="IPR001680">
    <property type="entry name" value="WD40_rpt"/>
</dbReference>
<dbReference type="OMA" id="YYVQPRI"/>
<dbReference type="Proteomes" id="UP000887568">
    <property type="component" value="Unplaced"/>
</dbReference>
<dbReference type="GO" id="GO:0005789">
    <property type="term" value="C:endoplasmic reticulum membrane"/>
    <property type="evidence" value="ECO:0007669"/>
    <property type="project" value="UniProtKB-SubCell"/>
</dbReference>
<dbReference type="OrthoDB" id="2013972at2759"/>
<dbReference type="CTD" id="10113"/>
<keyword evidence="8" id="KW-0653">Protein transport</keyword>
<dbReference type="GO" id="GO:0005085">
    <property type="term" value="F:guanyl-nucleotide exchange factor activity"/>
    <property type="evidence" value="ECO:0007669"/>
    <property type="project" value="InterPro"/>
</dbReference>
<proteinExistence type="predicted"/>
<protein>
    <recommendedName>
        <fullName evidence="16">Prolactin regulatory element-binding protein</fullName>
    </recommendedName>
</protein>
<evidence type="ECO:0000256" key="3">
    <source>
        <dbReference type="ARBA" id="ARBA00022574"/>
    </source>
</evidence>
<feature type="transmembrane region" description="Helical" evidence="13">
    <location>
        <begin position="422"/>
        <end position="447"/>
    </location>
</feature>
<evidence type="ECO:0000256" key="13">
    <source>
        <dbReference type="SAM" id="Phobius"/>
    </source>
</evidence>
<dbReference type="InterPro" id="IPR015943">
    <property type="entry name" value="WD40/YVTN_repeat-like_dom_sf"/>
</dbReference>
<keyword evidence="9 13" id="KW-1133">Transmembrane helix</keyword>
<comment type="subcellular location">
    <subcellularLocation>
        <location evidence="1">Endoplasmic reticulum membrane</location>
        <topology evidence="1">Single-pass membrane protein</topology>
    </subcellularLocation>
</comment>
<dbReference type="GO" id="GO:0003400">
    <property type="term" value="P:regulation of COPII vesicle coating"/>
    <property type="evidence" value="ECO:0007669"/>
    <property type="project" value="TreeGrafter"/>
</dbReference>
<keyword evidence="15" id="KW-1185">Reference proteome</keyword>
<feature type="repeat" description="WD" evidence="11">
    <location>
        <begin position="224"/>
        <end position="265"/>
    </location>
</feature>
<evidence type="ECO:0000256" key="2">
    <source>
        <dbReference type="ARBA" id="ARBA00022448"/>
    </source>
</evidence>
<evidence type="ECO:0000256" key="7">
    <source>
        <dbReference type="ARBA" id="ARBA00022892"/>
    </source>
</evidence>
<feature type="repeat" description="WD" evidence="11">
    <location>
        <begin position="191"/>
        <end position="223"/>
    </location>
</feature>
<keyword evidence="4 13" id="KW-0812">Transmembrane</keyword>
<evidence type="ECO:0000313" key="15">
    <source>
        <dbReference type="Proteomes" id="UP000887568"/>
    </source>
</evidence>
<keyword evidence="3 11" id="KW-0853">WD repeat</keyword>